<comment type="caution">
    <text evidence="3">The sequence shown here is derived from an EMBL/GenBank/DDBJ whole genome shotgun (WGS) entry which is preliminary data.</text>
</comment>
<name>A0A7J6CGF7_9TELE</name>
<evidence type="ECO:0000313" key="3">
    <source>
        <dbReference type="EMBL" id="KAF4106330.1"/>
    </source>
</evidence>
<dbReference type="Proteomes" id="UP000579812">
    <property type="component" value="Unassembled WGS sequence"/>
</dbReference>
<dbReference type="EMBL" id="JAAMOB010000012">
    <property type="protein sequence ID" value="KAF4106330.1"/>
    <property type="molecule type" value="Genomic_DNA"/>
</dbReference>
<sequence length="210" mass="22408">MPALDLGWKRAHHLVILTFLKHAVAGEVTRSIPVEVAPNTVPGKSLNACKPRFSPSRQYVKGGFSSSYEPMSHTRSAPSVLDSISLLKLLGSDNVVRQDSYSWSPQDGSGLQGVSAPLASTPVRGGRSNSLSILSQSSSRSTPDSVKSLSPFDVSGLPTSEQSSSNMFTVSSRPLWPSIGRSLFSFLPLDPQEVPVVSLLLLIRAALGHN</sequence>
<feature type="signal peptide" evidence="2">
    <location>
        <begin position="1"/>
        <end position="26"/>
    </location>
</feature>
<feature type="compositionally biased region" description="Polar residues" evidence="1">
    <location>
        <begin position="157"/>
        <end position="167"/>
    </location>
</feature>
<evidence type="ECO:0000256" key="1">
    <source>
        <dbReference type="SAM" id="MobiDB-lite"/>
    </source>
</evidence>
<dbReference type="AlphaFoldDB" id="A0A7J6CGF7"/>
<proteinExistence type="predicted"/>
<feature type="compositionally biased region" description="Low complexity" evidence="1">
    <location>
        <begin position="127"/>
        <end position="141"/>
    </location>
</feature>
<organism evidence="3 4">
    <name type="scientific">Onychostoma macrolepis</name>
    <dbReference type="NCBI Taxonomy" id="369639"/>
    <lineage>
        <taxon>Eukaryota</taxon>
        <taxon>Metazoa</taxon>
        <taxon>Chordata</taxon>
        <taxon>Craniata</taxon>
        <taxon>Vertebrata</taxon>
        <taxon>Euteleostomi</taxon>
        <taxon>Actinopterygii</taxon>
        <taxon>Neopterygii</taxon>
        <taxon>Teleostei</taxon>
        <taxon>Ostariophysi</taxon>
        <taxon>Cypriniformes</taxon>
        <taxon>Cyprinidae</taxon>
        <taxon>Acrossocheilinae</taxon>
        <taxon>Onychostoma</taxon>
    </lineage>
</organism>
<protein>
    <submittedName>
        <fullName evidence="3">Uncharacterized protein</fullName>
    </submittedName>
</protein>
<feature type="chain" id="PRO_5029678210" evidence="2">
    <location>
        <begin position="27"/>
        <end position="210"/>
    </location>
</feature>
<feature type="region of interest" description="Disordered" evidence="1">
    <location>
        <begin position="101"/>
        <end position="167"/>
    </location>
</feature>
<evidence type="ECO:0000313" key="4">
    <source>
        <dbReference type="Proteomes" id="UP000579812"/>
    </source>
</evidence>
<keyword evidence="2" id="KW-0732">Signal</keyword>
<gene>
    <name evidence="3" type="ORF">G5714_012320</name>
</gene>
<evidence type="ECO:0000256" key="2">
    <source>
        <dbReference type="SAM" id="SignalP"/>
    </source>
</evidence>
<accession>A0A7J6CGF7</accession>
<reference evidence="3 4" key="1">
    <citation type="submission" date="2020-04" db="EMBL/GenBank/DDBJ databases">
        <title>Chromosome-level genome assembly of a cyprinid fish Onychostoma macrolepis by integration of Nanopore Sequencing, Bionano and Hi-C technology.</title>
        <authorList>
            <person name="Wang D."/>
        </authorList>
    </citation>
    <scope>NUCLEOTIDE SEQUENCE [LARGE SCALE GENOMIC DNA]</scope>
    <source>
        <strain evidence="3">SWU-2019</strain>
        <tissue evidence="3">Muscle</tissue>
    </source>
</reference>
<keyword evidence="4" id="KW-1185">Reference proteome</keyword>